<feature type="transmembrane region" description="Helical" evidence="2">
    <location>
        <begin position="137"/>
        <end position="156"/>
    </location>
</feature>
<feature type="domain" description="PAS" evidence="3">
    <location>
        <begin position="343"/>
        <end position="413"/>
    </location>
</feature>
<evidence type="ECO:0000259" key="4">
    <source>
        <dbReference type="PROSITE" id="PS50883"/>
    </source>
</evidence>
<dbReference type="Gene3D" id="3.30.450.20">
    <property type="entry name" value="PAS domain"/>
    <property type="match status" value="1"/>
</dbReference>
<keyword evidence="7" id="KW-1185">Reference proteome</keyword>
<organism evidence="6 7">
    <name type="scientific">Kitasatospora phosalacinea</name>
    <dbReference type="NCBI Taxonomy" id="2065"/>
    <lineage>
        <taxon>Bacteria</taxon>
        <taxon>Bacillati</taxon>
        <taxon>Actinomycetota</taxon>
        <taxon>Actinomycetes</taxon>
        <taxon>Kitasatosporales</taxon>
        <taxon>Streptomycetaceae</taxon>
        <taxon>Kitasatospora</taxon>
    </lineage>
</organism>
<feature type="transmembrane region" description="Helical" evidence="2">
    <location>
        <begin position="109"/>
        <end position="130"/>
    </location>
</feature>
<dbReference type="RefSeq" id="WP_380317627.1">
    <property type="nucleotide sequence ID" value="NZ_JBHYPW010000004.1"/>
</dbReference>
<feature type="transmembrane region" description="Helical" evidence="2">
    <location>
        <begin position="76"/>
        <end position="97"/>
    </location>
</feature>
<feature type="compositionally biased region" description="Low complexity" evidence="1">
    <location>
        <begin position="921"/>
        <end position="942"/>
    </location>
</feature>
<dbReference type="Pfam" id="PF00563">
    <property type="entry name" value="EAL"/>
    <property type="match status" value="1"/>
</dbReference>
<feature type="transmembrane region" description="Helical" evidence="2">
    <location>
        <begin position="239"/>
        <end position="256"/>
    </location>
</feature>
<name>A0ABW6GL31_9ACTN</name>
<dbReference type="InterPro" id="IPR001633">
    <property type="entry name" value="EAL_dom"/>
</dbReference>
<dbReference type="Gene3D" id="3.20.20.450">
    <property type="entry name" value="EAL domain"/>
    <property type="match status" value="1"/>
</dbReference>
<dbReference type="NCBIfam" id="TIGR00254">
    <property type="entry name" value="GGDEF"/>
    <property type="match status" value="1"/>
</dbReference>
<dbReference type="EMBL" id="JBHYPX010000028">
    <property type="protein sequence ID" value="MFE1353441.1"/>
    <property type="molecule type" value="Genomic_DNA"/>
</dbReference>
<dbReference type="CDD" id="cd00130">
    <property type="entry name" value="PAS"/>
    <property type="match status" value="1"/>
</dbReference>
<dbReference type="InterPro" id="IPR000160">
    <property type="entry name" value="GGDEF_dom"/>
</dbReference>
<dbReference type="PROSITE" id="PS50883">
    <property type="entry name" value="EAL"/>
    <property type="match status" value="1"/>
</dbReference>
<dbReference type="NCBIfam" id="TIGR00229">
    <property type="entry name" value="sensory_box"/>
    <property type="match status" value="1"/>
</dbReference>
<sequence length="982" mass="103602">MNSTESAPPARAPFRRWIAGLLVVLCAGYAAGAAVGWGSSELALVMGDFGLAGAALAAALSCLAHGVAVGGLTRPAWLLFGLSSAMVAFGNGAWGWYEVVLRQPLPQDSFADYAFLLFAPLAITGLLVLAQRPRTPAGWLCLLLDGWLVAGSLFTLSWSLALGRVAAGDGDDPLKLALALGYPVLDILLVSLVVGLRFRGRDGNRAAVHTAMIGLALTVVCDALFTTPQFHSDYHSGELLDAGWFAGSLLLAWAPWQHGRRPSRQHPSAQGLPRRRVASTFSALTPYAAAAVCTAGILYNALGGRPLDRVMLAAASTVGLALIVRQGVMLLDNLSLAQELATKEAHFRSLVQGSSDVIMIAGPSGALSYVSPAALRVYNRDPEDLVGGNLLNLVHPEDVDRVLAEVRRILARTRGARFSNGEPSARVECRIRSGEGEWLHVESTVNPYRDGLILNSRDITERVRLQAQLQHNAFHDPLTDLPNRALFANRVRAALSAQGPVGTAVAVLFLDLDGFKAVNDTAGHQVGDELLVQAARRLQSAVRSEDTVARFGGDEFAVLVRGRLGHPQVRDLAERIRAALSEPYWIGGAELGVAASIGIAFGPDAPLPVPEAAPAAPEAAADAAGAAADELLRNADLAMYRAKSSGKGRVVLYTPAMRAELDRRSELEERLRAAVREGSFTLLHQPVVELAGGRLTGVEAQARWRSAGGLLLTPAEFLRTADSGDAATRFTRWLLTEAVAAAARRRADGPAAPPVPVTVRLAAERICAPGMYETLAAALRDTGLPPDLLVVEVARTGPDALADELGRRLAALRRLGVSTALAGFGAGGGSLGALARLPFDALKLDRTLVQDVADSALTRALAGHALRLARDLGLVTGADGVDHPRQVAVLQELGCRRGQGLAFDRPLDELRLRRALLRRGYPVPRQPQGGPGRRPLLTPDPRAGGLAEARPGPPHPGLELPQRHAVGGPSGGPHGETAVPPA</sequence>
<dbReference type="SMART" id="SM00091">
    <property type="entry name" value="PAS"/>
    <property type="match status" value="1"/>
</dbReference>
<proteinExistence type="predicted"/>
<dbReference type="InterPro" id="IPR035919">
    <property type="entry name" value="EAL_sf"/>
</dbReference>
<dbReference type="SUPFAM" id="SSF141868">
    <property type="entry name" value="EAL domain-like"/>
    <property type="match status" value="1"/>
</dbReference>
<dbReference type="InterPro" id="IPR035965">
    <property type="entry name" value="PAS-like_dom_sf"/>
</dbReference>
<dbReference type="CDD" id="cd01948">
    <property type="entry name" value="EAL"/>
    <property type="match status" value="1"/>
</dbReference>
<feature type="domain" description="GGDEF" evidence="5">
    <location>
        <begin position="503"/>
        <end position="655"/>
    </location>
</feature>
<gene>
    <name evidence="6" type="ORF">ACFW6T_15780</name>
</gene>
<dbReference type="InterPro" id="IPR000014">
    <property type="entry name" value="PAS"/>
</dbReference>
<dbReference type="Gene3D" id="3.30.70.270">
    <property type="match status" value="1"/>
</dbReference>
<evidence type="ECO:0000259" key="3">
    <source>
        <dbReference type="PROSITE" id="PS50112"/>
    </source>
</evidence>
<feature type="transmembrane region" description="Helical" evidence="2">
    <location>
        <begin position="206"/>
        <end position="227"/>
    </location>
</feature>
<dbReference type="Proteomes" id="UP001599542">
    <property type="component" value="Unassembled WGS sequence"/>
</dbReference>
<evidence type="ECO:0000256" key="1">
    <source>
        <dbReference type="SAM" id="MobiDB-lite"/>
    </source>
</evidence>
<evidence type="ECO:0000259" key="5">
    <source>
        <dbReference type="PROSITE" id="PS50887"/>
    </source>
</evidence>
<dbReference type="PROSITE" id="PS50112">
    <property type="entry name" value="PAS"/>
    <property type="match status" value="1"/>
</dbReference>
<dbReference type="InterPro" id="IPR013655">
    <property type="entry name" value="PAS_fold_3"/>
</dbReference>
<comment type="caution">
    <text evidence="6">The sequence shown here is derived from an EMBL/GenBank/DDBJ whole genome shotgun (WGS) entry which is preliminary data.</text>
</comment>
<dbReference type="PANTHER" id="PTHR44757">
    <property type="entry name" value="DIGUANYLATE CYCLASE DGCP"/>
    <property type="match status" value="1"/>
</dbReference>
<dbReference type="PANTHER" id="PTHR44757:SF2">
    <property type="entry name" value="BIOFILM ARCHITECTURE MAINTENANCE PROTEIN MBAA"/>
    <property type="match status" value="1"/>
</dbReference>
<feature type="domain" description="EAL" evidence="4">
    <location>
        <begin position="664"/>
        <end position="920"/>
    </location>
</feature>
<dbReference type="SMART" id="SM00052">
    <property type="entry name" value="EAL"/>
    <property type="match status" value="1"/>
</dbReference>
<dbReference type="CDD" id="cd01949">
    <property type="entry name" value="GGDEF"/>
    <property type="match status" value="1"/>
</dbReference>
<feature type="transmembrane region" description="Helical" evidence="2">
    <location>
        <begin position="176"/>
        <end position="194"/>
    </location>
</feature>
<evidence type="ECO:0000313" key="6">
    <source>
        <dbReference type="EMBL" id="MFE1353441.1"/>
    </source>
</evidence>
<dbReference type="SUPFAM" id="SSF55073">
    <property type="entry name" value="Nucleotide cyclase"/>
    <property type="match status" value="1"/>
</dbReference>
<dbReference type="InterPro" id="IPR052155">
    <property type="entry name" value="Biofilm_reg_signaling"/>
</dbReference>
<dbReference type="InterPro" id="IPR029787">
    <property type="entry name" value="Nucleotide_cyclase"/>
</dbReference>
<dbReference type="SMART" id="SM00267">
    <property type="entry name" value="GGDEF"/>
    <property type="match status" value="1"/>
</dbReference>
<dbReference type="Pfam" id="PF00990">
    <property type="entry name" value="GGDEF"/>
    <property type="match status" value="1"/>
</dbReference>
<keyword evidence="2" id="KW-0472">Membrane</keyword>
<reference evidence="6 7" key="1">
    <citation type="submission" date="2024-09" db="EMBL/GenBank/DDBJ databases">
        <title>The Natural Products Discovery Center: Release of the First 8490 Sequenced Strains for Exploring Actinobacteria Biosynthetic Diversity.</title>
        <authorList>
            <person name="Kalkreuter E."/>
            <person name="Kautsar S.A."/>
            <person name="Yang D."/>
            <person name="Bader C.D."/>
            <person name="Teijaro C.N."/>
            <person name="Fluegel L."/>
            <person name="Davis C.M."/>
            <person name="Simpson J.R."/>
            <person name="Lauterbach L."/>
            <person name="Steele A.D."/>
            <person name="Gui C."/>
            <person name="Meng S."/>
            <person name="Li G."/>
            <person name="Viehrig K."/>
            <person name="Ye F."/>
            <person name="Su P."/>
            <person name="Kiefer A.F."/>
            <person name="Nichols A."/>
            <person name="Cepeda A.J."/>
            <person name="Yan W."/>
            <person name="Fan B."/>
            <person name="Jiang Y."/>
            <person name="Adhikari A."/>
            <person name="Zheng C.-J."/>
            <person name="Schuster L."/>
            <person name="Cowan T.M."/>
            <person name="Smanski M.J."/>
            <person name="Chevrette M.G."/>
            <person name="De Carvalho L.P.S."/>
            <person name="Shen B."/>
        </authorList>
    </citation>
    <scope>NUCLEOTIDE SEQUENCE [LARGE SCALE GENOMIC DNA]</scope>
    <source>
        <strain evidence="6 7">NPDC058753</strain>
    </source>
</reference>
<dbReference type="SUPFAM" id="SSF55785">
    <property type="entry name" value="PYP-like sensor domain (PAS domain)"/>
    <property type="match status" value="1"/>
</dbReference>
<feature type="transmembrane region" description="Helical" evidence="2">
    <location>
        <begin position="277"/>
        <end position="299"/>
    </location>
</feature>
<feature type="region of interest" description="Disordered" evidence="1">
    <location>
        <begin position="921"/>
        <end position="982"/>
    </location>
</feature>
<evidence type="ECO:0000313" key="7">
    <source>
        <dbReference type="Proteomes" id="UP001599542"/>
    </source>
</evidence>
<accession>A0ABW6GL31</accession>
<feature type="transmembrane region" description="Helical" evidence="2">
    <location>
        <begin position="42"/>
        <end position="64"/>
    </location>
</feature>
<evidence type="ECO:0000256" key="2">
    <source>
        <dbReference type="SAM" id="Phobius"/>
    </source>
</evidence>
<keyword evidence="2" id="KW-0812">Transmembrane</keyword>
<dbReference type="PROSITE" id="PS50887">
    <property type="entry name" value="GGDEF"/>
    <property type="match status" value="1"/>
</dbReference>
<dbReference type="Pfam" id="PF08447">
    <property type="entry name" value="PAS_3"/>
    <property type="match status" value="1"/>
</dbReference>
<keyword evidence="2" id="KW-1133">Transmembrane helix</keyword>
<protein>
    <submittedName>
        <fullName evidence="6">Bifunctional diguanylate cyclase/phosphodiesterase</fullName>
    </submittedName>
</protein>
<dbReference type="InterPro" id="IPR043128">
    <property type="entry name" value="Rev_trsase/Diguanyl_cyclase"/>
</dbReference>